<reference evidence="11 12" key="1">
    <citation type="submission" date="2015-05" db="EMBL/GenBank/DDBJ databases">
        <title>Photobacterium galathea sp. nov.</title>
        <authorList>
            <person name="Machado H."/>
            <person name="Gram L."/>
        </authorList>
    </citation>
    <scope>NUCLEOTIDE SEQUENCE [LARGE SCALE GENOMIC DNA]</scope>
    <source>
        <strain evidence="11 12">CGMCC 1.12159</strain>
    </source>
</reference>
<evidence type="ECO:0000256" key="5">
    <source>
        <dbReference type="ARBA" id="ARBA00022500"/>
    </source>
</evidence>
<dbReference type="OrthoDB" id="5815057at2"/>
<comment type="similarity">
    <text evidence="3 10">Belongs to the FliL family.</text>
</comment>
<dbReference type="Proteomes" id="UP000036097">
    <property type="component" value="Unassembled WGS sequence"/>
</dbReference>
<dbReference type="AlphaFoldDB" id="A0A0J1H4F2"/>
<comment type="subcellular location">
    <subcellularLocation>
        <location evidence="10">Cell inner membrane</location>
    </subcellularLocation>
    <subcellularLocation>
        <location evidence="2">Cell membrane</location>
        <topology evidence="2">Single-pass membrane protein</topology>
    </subcellularLocation>
</comment>
<feature type="transmembrane region" description="Helical" evidence="10">
    <location>
        <begin position="12"/>
        <end position="34"/>
    </location>
</feature>
<dbReference type="RefSeq" id="WP_047878391.1">
    <property type="nucleotide sequence ID" value="NZ_LDOT01000009.1"/>
</dbReference>
<organism evidence="11 12">
    <name type="scientific">Photobacterium aquae</name>
    <dbReference type="NCBI Taxonomy" id="1195763"/>
    <lineage>
        <taxon>Bacteria</taxon>
        <taxon>Pseudomonadati</taxon>
        <taxon>Pseudomonadota</taxon>
        <taxon>Gammaproteobacteria</taxon>
        <taxon>Vibrionales</taxon>
        <taxon>Vibrionaceae</taxon>
        <taxon>Photobacterium</taxon>
    </lineage>
</organism>
<keyword evidence="6 10" id="KW-0812">Transmembrane</keyword>
<dbReference type="GO" id="GO:0009425">
    <property type="term" value="C:bacterial-type flagellum basal body"/>
    <property type="evidence" value="ECO:0007669"/>
    <property type="project" value="InterPro"/>
</dbReference>
<protein>
    <recommendedName>
        <fullName evidence="10">Flagellar protein FliL</fullName>
    </recommendedName>
</protein>
<name>A0A0J1H4F2_9GAMM</name>
<sequence length="162" mass="17699">MTEDVQPKKNNKLVLAAVAVLVLALAGGGGWFWWQQSQANTVALKQAQAAEGAAVRVKKPIFQPMTKFVVSVQGDQHLHYLMLEIALMGYDQAQMDLLTDYTPLIRNTVISAVSQKAYEDLTAQNAIPALEAQLLTDIRNVMQSMAGSSGLDKVLITKMVIQ</sequence>
<dbReference type="GO" id="GO:0005886">
    <property type="term" value="C:plasma membrane"/>
    <property type="evidence" value="ECO:0007669"/>
    <property type="project" value="UniProtKB-SubCell"/>
</dbReference>
<evidence type="ECO:0000256" key="3">
    <source>
        <dbReference type="ARBA" id="ARBA00008281"/>
    </source>
</evidence>
<evidence type="ECO:0000256" key="9">
    <source>
        <dbReference type="ARBA" id="ARBA00023136"/>
    </source>
</evidence>
<evidence type="ECO:0000256" key="4">
    <source>
        <dbReference type="ARBA" id="ARBA00022475"/>
    </source>
</evidence>
<evidence type="ECO:0000313" key="11">
    <source>
        <dbReference type="EMBL" id="KLV06599.1"/>
    </source>
</evidence>
<keyword evidence="8 10" id="KW-1133">Transmembrane helix</keyword>
<evidence type="ECO:0000256" key="6">
    <source>
        <dbReference type="ARBA" id="ARBA00022692"/>
    </source>
</evidence>
<evidence type="ECO:0000256" key="1">
    <source>
        <dbReference type="ARBA" id="ARBA00002254"/>
    </source>
</evidence>
<dbReference type="GO" id="GO:0071978">
    <property type="term" value="P:bacterial-type flagellum-dependent swarming motility"/>
    <property type="evidence" value="ECO:0007669"/>
    <property type="project" value="TreeGrafter"/>
</dbReference>
<comment type="function">
    <text evidence="1 10">Controls the rotational direction of flagella during chemotaxis.</text>
</comment>
<dbReference type="PANTHER" id="PTHR35091">
    <property type="entry name" value="FLAGELLAR PROTEIN FLIL"/>
    <property type="match status" value="1"/>
</dbReference>
<dbReference type="EMBL" id="LDOT01000009">
    <property type="protein sequence ID" value="KLV06599.1"/>
    <property type="molecule type" value="Genomic_DNA"/>
</dbReference>
<keyword evidence="7 10" id="KW-0283">Flagellar rotation</keyword>
<keyword evidence="10" id="KW-0997">Cell inner membrane</keyword>
<keyword evidence="4" id="KW-1003">Cell membrane</keyword>
<evidence type="ECO:0000256" key="2">
    <source>
        <dbReference type="ARBA" id="ARBA00004162"/>
    </source>
</evidence>
<gene>
    <name evidence="11" type="ORF">ABT56_08190</name>
</gene>
<evidence type="ECO:0000256" key="7">
    <source>
        <dbReference type="ARBA" id="ARBA00022779"/>
    </source>
</evidence>
<dbReference type="Pfam" id="PF03748">
    <property type="entry name" value="FliL"/>
    <property type="match status" value="1"/>
</dbReference>
<proteinExistence type="inferred from homology"/>
<dbReference type="InterPro" id="IPR005503">
    <property type="entry name" value="FliL"/>
</dbReference>
<dbReference type="PATRIC" id="fig|1195763.3.peg.1746"/>
<evidence type="ECO:0000256" key="8">
    <source>
        <dbReference type="ARBA" id="ARBA00022989"/>
    </source>
</evidence>
<dbReference type="PANTHER" id="PTHR35091:SF2">
    <property type="entry name" value="FLAGELLAR PROTEIN FLIL"/>
    <property type="match status" value="1"/>
</dbReference>
<comment type="caution">
    <text evidence="11">The sequence shown here is derived from an EMBL/GenBank/DDBJ whole genome shotgun (WGS) entry which is preliminary data.</text>
</comment>
<evidence type="ECO:0000313" key="12">
    <source>
        <dbReference type="Proteomes" id="UP000036097"/>
    </source>
</evidence>
<accession>A0A0J1H4F2</accession>
<evidence type="ECO:0000256" key="10">
    <source>
        <dbReference type="RuleBase" id="RU364125"/>
    </source>
</evidence>
<keyword evidence="12" id="KW-1185">Reference proteome</keyword>
<keyword evidence="5 10" id="KW-0145">Chemotaxis</keyword>
<dbReference type="GO" id="GO:0006935">
    <property type="term" value="P:chemotaxis"/>
    <property type="evidence" value="ECO:0007669"/>
    <property type="project" value="UniProtKB-KW"/>
</dbReference>
<dbReference type="STRING" id="1195763.ABT56_08190"/>
<keyword evidence="9 10" id="KW-0472">Membrane</keyword>